<evidence type="ECO:0000313" key="9">
    <source>
        <dbReference type="Proteomes" id="UP001056012"/>
    </source>
</evidence>
<dbReference type="Proteomes" id="UP001056012">
    <property type="component" value="Chromosome 8"/>
</dbReference>
<dbReference type="InterPro" id="IPR002293">
    <property type="entry name" value="AA/rel_permease1"/>
</dbReference>
<feature type="transmembrane region" description="Helical" evidence="6">
    <location>
        <begin position="814"/>
        <end position="836"/>
    </location>
</feature>
<feature type="transmembrane region" description="Helical" evidence="6">
    <location>
        <begin position="601"/>
        <end position="619"/>
    </location>
</feature>
<evidence type="ECO:0000256" key="3">
    <source>
        <dbReference type="ARBA" id="ARBA00022989"/>
    </source>
</evidence>
<organism evidence="8 9">
    <name type="scientific">Curvularia clavata</name>
    <dbReference type="NCBI Taxonomy" id="95742"/>
    <lineage>
        <taxon>Eukaryota</taxon>
        <taxon>Fungi</taxon>
        <taxon>Dikarya</taxon>
        <taxon>Ascomycota</taxon>
        <taxon>Pezizomycotina</taxon>
        <taxon>Dothideomycetes</taxon>
        <taxon>Pleosporomycetidae</taxon>
        <taxon>Pleosporales</taxon>
        <taxon>Pleosporineae</taxon>
        <taxon>Pleosporaceae</taxon>
        <taxon>Curvularia</taxon>
    </lineage>
</organism>
<dbReference type="PANTHER" id="PTHR11785:SF353">
    <property type="entry name" value="METHIONINE TRANSPORTER (EUROFUNG)"/>
    <property type="match status" value="1"/>
</dbReference>
<dbReference type="VEuPathDB" id="FungiDB:yc1106_09510"/>
<keyword evidence="3 6" id="KW-1133">Transmembrane helix</keyword>
<feature type="transmembrane region" description="Helical" evidence="6">
    <location>
        <begin position="761"/>
        <end position="780"/>
    </location>
</feature>
<accession>A0A9Q9DY62</accession>
<evidence type="ECO:0000256" key="6">
    <source>
        <dbReference type="SAM" id="Phobius"/>
    </source>
</evidence>
<feature type="domain" description="TauD/TfdA-like" evidence="7">
    <location>
        <begin position="90"/>
        <end position="358"/>
    </location>
</feature>
<keyword evidence="4" id="KW-0560">Oxidoreductase</keyword>
<dbReference type="FunFam" id="1.20.1740.10:FF:000025">
    <property type="entry name" value="High-affinity methionine permease"/>
    <property type="match status" value="1"/>
</dbReference>
<reference evidence="8" key="1">
    <citation type="submission" date="2021-12" db="EMBL/GenBank/DDBJ databases">
        <title>Curvularia clavata genome.</title>
        <authorList>
            <person name="Cao Y."/>
        </authorList>
    </citation>
    <scope>NUCLEOTIDE SEQUENCE</scope>
    <source>
        <strain evidence="8">Yc1106</strain>
    </source>
</reference>
<dbReference type="InterPro" id="IPR003819">
    <property type="entry name" value="TauD/TfdA-like"/>
</dbReference>
<evidence type="ECO:0000256" key="5">
    <source>
        <dbReference type="ARBA" id="ARBA00023136"/>
    </source>
</evidence>
<dbReference type="InterPro" id="IPR050598">
    <property type="entry name" value="AminoAcid_Transporter"/>
</dbReference>
<evidence type="ECO:0000256" key="1">
    <source>
        <dbReference type="ARBA" id="ARBA00004141"/>
    </source>
</evidence>
<dbReference type="SUPFAM" id="SSF51197">
    <property type="entry name" value="Clavaminate synthase-like"/>
    <property type="match status" value="1"/>
</dbReference>
<dbReference type="Pfam" id="PF02668">
    <property type="entry name" value="TauD"/>
    <property type="match status" value="1"/>
</dbReference>
<dbReference type="InterPro" id="IPR042098">
    <property type="entry name" value="TauD-like_sf"/>
</dbReference>
<feature type="transmembrane region" description="Helical" evidence="6">
    <location>
        <begin position="567"/>
        <end position="589"/>
    </location>
</feature>
<comment type="subcellular location">
    <subcellularLocation>
        <location evidence="1">Membrane</location>
        <topology evidence="1">Multi-pass membrane protein</topology>
    </subcellularLocation>
</comment>
<sequence>MAQVLRSSPAGQPDIDYAPNLEKYIARTARRKATEDLSTQLPKGFPRELKSDLVWEGSTIAEKYDFVYELNAEDLQEIEDALRYFKSLGKPLGFINQDTFPLPKLHAALRNISGEIHNRRGFKVLRGLPFDKHDSLDNIIIYTGVSSHVAPVRGRQDYQYQNKPADVVLSHIKDLSLTMDANKIGAPAYTAEKQVFHTDSGDIVALACLETAAEGGESKLSSSWTVYNDLARTRPDLIRTLAEPWPSENFSGRGEKYTLRPLLHYQPQTESSPERLIIQYARRTFTGYWGLPRSSDVPPITEAQAEALDALHFLAEKHAVSLGFRKGDVQYVNNLSIFHARDGFRDTPEQQRHLIRLWLRDPENAWPTPEALKTRWALYDGVTPENSVFPLQPTVRSASTVAQRNPVSLEMSSLFKNRYKPDKSTGGPASVVPLVTANGNFQVTDGDLKYVGEQGGNSDFLAYQEASGAPVETHSPLGYNVGSVTIVFLNLSKMIGTGIFSTPASILKGTGSVGLSLIFWTIGFFTSISSLSVYLEYASYFPSRSGSEVAYLEQAYPRPRWFFPTTFAIQSVILSFSSGNAVVMANYLYKIGDYQATSWETKGLAVACYSAAVLVVIFHTRASYWISNAIGVVKLITLVFISILGLVVLGGHTKIENPSAHFRNAFEGSSSAYGATNAMYKIIFAYAGYENAFNVVNEVRNPVKSIRNNGFGAVLLVAILYILANVAYFAAIPKDEILAGKTIAAGLLFTKVFGNHGAVRGLNFLIALSSFGNLVAVLLGSSRLIRECGRQGVLPWPQFWASTKPFGTPAGPYLIKWALTILVILAVPAGDAFAFITDLQVYPSSCFNLLMALGLYVLRFRRNRLGLPRPTFRVWSPVLVFNILVQLYLIIMPWYPPTGGATGGDVSFWYGTYIVVGIGILLVCGLYYYVWIIWLPKIKGYKVRQEIFDLGDGAQTHVLVKVPYDQVDKWDALHDPYGRKTNQNGLVE</sequence>
<feature type="transmembrane region" description="Helical" evidence="6">
    <location>
        <begin position="710"/>
        <end position="731"/>
    </location>
</feature>
<dbReference type="GO" id="GO:0016020">
    <property type="term" value="C:membrane"/>
    <property type="evidence" value="ECO:0007669"/>
    <property type="project" value="UniProtKB-SubCell"/>
</dbReference>
<gene>
    <name evidence="8" type="ORF">yc1106_09510</name>
</gene>
<feature type="transmembrane region" description="Helical" evidence="6">
    <location>
        <begin position="872"/>
        <end position="895"/>
    </location>
</feature>
<evidence type="ECO:0000256" key="2">
    <source>
        <dbReference type="ARBA" id="ARBA00022692"/>
    </source>
</evidence>
<evidence type="ECO:0000259" key="7">
    <source>
        <dbReference type="Pfam" id="PF02668"/>
    </source>
</evidence>
<keyword evidence="9" id="KW-1185">Reference proteome</keyword>
<dbReference type="EMBL" id="CP089281">
    <property type="protein sequence ID" value="USP82236.1"/>
    <property type="molecule type" value="Genomic_DNA"/>
</dbReference>
<feature type="transmembrane region" description="Helical" evidence="6">
    <location>
        <begin position="625"/>
        <end position="649"/>
    </location>
</feature>
<dbReference type="Gene3D" id="1.20.1740.10">
    <property type="entry name" value="Amino acid/polyamine transporter I"/>
    <property type="match status" value="1"/>
</dbReference>
<dbReference type="GO" id="GO:0015179">
    <property type="term" value="F:L-amino acid transmembrane transporter activity"/>
    <property type="evidence" value="ECO:0007669"/>
    <property type="project" value="TreeGrafter"/>
</dbReference>
<evidence type="ECO:0000256" key="4">
    <source>
        <dbReference type="ARBA" id="ARBA00023002"/>
    </source>
</evidence>
<feature type="transmembrane region" description="Helical" evidence="6">
    <location>
        <begin position="907"/>
        <end position="934"/>
    </location>
</feature>
<keyword evidence="2 6" id="KW-0812">Transmembrane</keyword>
<dbReference type="Pfam" id="PF13520">
    <property type="entry name" value="AA_permease_2"/>
    <property type="match status" value="1"/>
</dbReference>
<dbReference type="GO" id="GO:0016491">
    <property type="term" value="F:oxidoreductase activity"/>
    <property type="evidence" value="ECO:0007669"/>
    <property type="project" value="UniProtKB-KW"/>
</dbReference>
<dbReference type="OrthoDB" id="5982228at2759"/>
<dbReference type="FunFam" id="3.60.130.10:FF:000011">
    <property type="entry name" value="Taurine catabolism dioxygenase TauD"/>
    <property type="match status" value="1"/>
</dbReference>
<proteinExistence type="predicted"/>
<keyword evidence="5 6" id="KW-0472">Membrane</keyword>
<dbReference type="PANTHER" id="PTHR11785">
    <property type="entry name" value="AMINO ACID TRANSPORTER"/>
    <property type="match status" value="1"/>
</dbReference>
<dbReference type="AlphaFoldDB" id="A0A9Q9DY62"/>
<feature type="transmembrane region" description="Helical" evidence="6">
    <location>
        <begin position="513"/>
        <end position="535"/>
    </location>
</feature>
<feature type="transmembrane region" description="Helical" evidence="6">
    <location>
        <begin position="842"/>
        <end position="860"/>
    </location>
</feature>
<feature type="transmembrane region" description="Helical" evidence="6">
    <location>
        <begin position="477"/>
        <end position="501"/>
    </location>
</feature>
<evidence type="ECO:0000313" key="8">
    <source>
        <dbReference type="EMBL" id="USP82236.1"/>
    </source>
</evidence>
<name>A0A9Q9DY62_CURCL</name>
<protein>
    <recommendedName>
        <fullName evidence="7">TauD/TfdA-like domain-containing protein</fullName>
    </recommendedName>
</protein>
<dbReference type="Gene3D" id="3.60.130.10">
    <property type="entry name" value="Clavaminate synthase-like"/>
    <property type="match status" value="1"/>
</dbReference>